<comment type="caution">
    <text evidence="6">The sequence shown here is derived from an EMBL/GenBank/DDBJ whole genome shotgun (WGS) entry which is preliminary data.</text>
</comment>
<proteinExistence type="inferred from homology"/>
<dbReference type="EC" id="3.1.4.12" evidence="6"/>
<comment type="similarity">
    <text evidence="1">Belongs to the neutral sphingomyelinase family.</text>
</comment>
<name>A0ABS3GXK0_9ENTE</name>
<evidence type="ECO:0000256" key="3">
    <source>
        <dbReference type="ARBA" id="ARBA00022735"/>
    </source>
</evidence>
<dbReference type="InterPro" id="IPR038772">
    <property type="entry name" value="Sph/SMPD2-like"/>
</dbReference>
<evidence type="ECO:0000313" key="6">
    <source>
        <dbReference type="EMBL" id="MBO0439628.1"/>
    </source>
</evidence>
<protein>
    <submittedName>
        <fullName evidence="6">Sphingomyelin phosphodiesterase</fullName>
        <ecNumber evidence="6">3.1.4.12</ecNumber>
    </submittedName>
</protein>
<evidence type="ECO:0000256" key="2">
    <source>
        <dbReference type="ARBA" id="ARBA00022729"/>
    </source>
</evidence>
<keyword evidence="3" id="KW-0204">Cytolysis</keyword>
<dbReference type="PANTHER" id="PTHR16320:SF23">
    <property type="entry name" value="SPHINGOMYELINASE C 1"/>
    <property type="match status" value="1"/>
</dbReference>
<dbReference type="SUPFAM" id="SSF56219">
    <property type="entry name" value="DNase I-like"/>
    <property type="match status" value="1"/>
</dbReference>
<dbReference type="CDD" id="cd09078">
    <property type="entry name" value="nSMase"/>
    <property type="match status" value="1"/>
</dbReference>
<dbReference type="InterPro" id="IPR036691">
    <property type="entry name" value="Endo/exonu/phosph_ase_sf"/>
</dbReference>
<accession>A0ABS3GXK0</accession>
<organism evidence="6 7">
    <name type="scientific">Candidatus Enterococcus ikei</name>
    <dbReference type="NCBI Taxonomy" id="2815326"/>
    <lineage>
        <taxon>Bacteria</taxon>
        <taxon>Bacillati</taxon>
        <taxon>Bacillota</taxon>
        <taxon>Bacilli</taxon>
        <taxon>Lactobacillales</taxon>
        <taxon>Enterococcaceae</taxon>
        <taxon>Enterococcus</taxon>
    </lineage>
</organism>
<dbReference type="PANTHER" id="PTHR16320">
    <property type="entry name" value="SPHINGOMYELINASE FAMILY MEMBER"/>
    <property type="match status" value="1"/>
</dbReference>
<keyword evidence="7" id="KW-1185">Reference proteome</keyword>
<reference evidence="6 7" key="1">
    <citation type="submission" date="2021-03" db="EMBL/GenBank/DDBJ databases">
        <title>Enterococcal diversity collection.</title>
        <authorList>
            <person name="Gilmore M.S."/>
            <person name="Schwartzman J."/>
            <person name="Van Tyne D."/>
            <person name="Martin M."/>
            <person name="Earl A.M."/>
            <person name="Manson A.L."/>
            <person name="Straub T."/>
            <person name="Salamzade R."/>
            <person name="Saavedra J."/>
            <person name="Lebreton F."/>
            <person name="Prichula J."/>
            <person name="Schaufler K."/>
            <person name="Gaca A."/>
            <person name="Sgardioli B."/>
            <person name="Wagenaar J."/>
            <person name="Strong T."/>
        </authorList>
    </citation>
    <scope>NUCLEOTIDE SEQUENCE [LARGE SCALE GENOMIC DNA]</scope>
    <source>
        <strain evidence="6 7">DIV0869a</strain>
    </source>
</reference>
<dbReference type="InterPro" id="IPR005135">
    <property type="entry name" value="Endo/exonuclease/phosphatase"/>
</dbReference>
<dbReference type="Pfam" id="PF03372">
    <property type="entry name" value="Exo_endo_phos"/>
    <property type="match status" value="1"/>
</dbReference>
<keyword evidence="4 6" id="KW-0378">Hydrolase</keyword>
<evidence type="ECO:0000256" key="4">
    <source>
        <dbReference type="ARBA" id="ARBA00022801"/>
    </source>
</evidence>
<dbReference type="InterPro" id="IPR017766">
    <property type="entry name" value="Sphingomyelinase/PLipase_C"/>
</dbReference>
<dbReference type="NCBIfam" id="TIGR03395">
    <property type="entry name" value="sphingomy"/>
    <property type="match status" value="1"/>
</dbReference>
<feature type="domain" description="Endonuclease/exonuclease/phosphatase" evidence="5">
    <location>
        <begin position="43"/>
        <end position="319"/>
    </location>
</feature>
<evidence type="ECO:0000259" key="5">
    <source>
        <dbReference type="Pfam" id="PF03372"/>
    </source>
</evidence>
<sequence length="329" mass="37526">MLFKKTILIGIIFLLSFVTIGFNPQKSSAESSNSYLEDFKITTHNVYFLSTKLYPNWGQGQRADLISQAEYIKNNDIVIFNEVFDVNASKQLLSNLEGLYPHQTPVLGRSRSGWDKTEGNYSDIVPENGGVAVISKWPIAEKIQYVFQRGGGMDNLSNKGFVYVKIMKNDKAYHVIGTHLQADDSLIPIETAMAIRATQIKEIQTFIKNKNIPENEVVFIGGDMNVKYESTEYNNMISNLNVSPLTNVKGHFASWDPTTNSIANYNYPNESPQYLDYIFVDKDHANPKSWSNEIKKVKSPEWSVTSWWKTYTYNDYSDHYPVFATTNNQ</sequence>
<evidence type="ECO:0000256" key="1">
    <source>
        <dbReference type="ARBA" id="ARBA00006335"/>
    </source>
</evidence>
<keyword evidence="3" id="KW-0354">Hemolysis</keyword>
<keyword evidence="2" id="KW-0732">Signal</keyword>
<gene>
    <name evidence="6" type="primary">sph</name>
    <name evidence="6" type="ORF">JZO69_04610</name>
</gene>
<dbReference type="Gene3D" id="3.60.10.10">
    <property type="entry name" value="Endonuclease/exonuclease/phosphatase"/>
    <property type="match status" value="1"/>
</dbReference>
<evidence type="ECO:0000313" key="7">
    <source>
        <dbReference type="Proteomes" id="UP000664632"/>
    </source>
</evidence>
<dbReference type="GO" id="GO:0004767">
    <property type="term" value="F:sphingomyelin phosphodiesterase activity"/>
    <property type="evidence" value="ECO:0007669"/>
    <property type="project" value="UniProtKB-EC"/>
</dbReference>
<dbReference type="Proteomes" id="UP000664632">
    <property type="component" value="Unassembled WGS sequence"/>
</dbReference>
<dbReference type="EMBL" id="JAFLWD010000009">
    <property type="protein sequence ID" value="MBO0439628.1"/>
    <property type="molecule type" value="Genomic_DNA"/>
</dbReference>